<dbReference type="PANTHER" id="PTHR43283">
    <property type="entry name" value="BETA-LACTAMASE-RELATED"/>
    <property type="match status" value="1"/>
</dbReference>
<dbReference type="PANTHER" id="PTHR43283:SF7">
    <property type="entry name" value="BETA-LACTAMASE-RELATED DOMAIN-CONTAINING PROTEIN"/>
    <property type="match status" value="1"/>
</dbReference>
<dbReference type="AlphaFoldDB" id="A0AAJ1X2C2"/>
<dbReference type="SUPFAM" id="SSF56601">
    <property type="entry name" value="beta-lactamase/transpeptidase-like"/>
    <property type="match status" value="1"/>
</dbReference>
<dbReference type="Pfam" id="PF00144">
    <property type="entry name" value="Beta-lactamase"/>
    <property type="match status" value="1"/>
</dbReference>
<dbReference type="InterPro" id="IPR050789">
    <property type="entry name" value="Diverse_Enzym_Activities"/>
</dbReference>
<name>A0AAJ1X2C2_9ACTN</name>
<dbReference type="RefSeq" id="WP_307204183.1">
    <property type="nucleotide sequence ID" value="NZ_JAUTAN010000001.1"/>
</dbReference>
<evidence type="ECO:0000313" key="3">
    <source>
        <dbReference type="Proteomes" id="UP001239215"/>
    </source>
</evidence>
<dbReference type="InterPro" id="IPR012338">
    <property type="entry name" value="Beta-lactam/transpept-like"/>
</dbReference>
<evidence type="ECO:0000313" key="2">
    <source>
        <dbReference type="EMBL" id="MDQ1106478.1"/>
    </source>
</evidence>
<dbReference type="EMBL" id="JAUTAN010000001">
    <property type="protein sequence ID" value="MDQ1106478.1"/>
    <property type="molecule type" value="Genomic_DNA"/>
</dbReference>
<reference evidence="2" key="1">
    <citation type="submission" date="2023-07" db="EMBL/GenBank/DDBJ databases">
        <title>Functional and genomic diversity of the sorghum phyllosphere microbiome.</title>
        <authorList>
            <person name="Shade A."/>
        </authorList>
    </citation>
    <scope>NUCLEOTIDE SEQUENCE</scope>
    <source>
        <strain evidence="2">SORGH_AS_1067</strain>
    </source>
</reference>
<accession>A0AAJ1X2C2</accession>
<proteinExistence type="predicted"/>
<gene>
    <name evidence="2" type="ORF">QE405_003762</name>
</gene>
<dbReference type="Gene3D" id="3.40.710.10">
    <property type="entry name" value="DD-peptidase/beta-lactamase superfamily"/>
    <property type="match status" value="1"/>
</dbReference>
<evidence type="ECO:0000259" key="1">
    <source>
        <dbReference type="Pfam" id="PF00144"/>
    </source>
</evidence>
<feature type="domain" description="Beta-lactamase-related" evidence="1">
    <location>
        <begin position="28"/>
        <end position="259"/>
    </location>
</feature>
<organism evidence="2 3">
    <name type="scientific">Nocardioides zeae</name>
    <dbReference type="NCBI Taxonomy" id="1457234"/>
    <lineage>
        <taxon>Bacteria</taxon>
        <taxon>Bacillati</taxon>
        <taxon>Actinomycetota</taxon>
        <taxon>Actinomycetes</taxon>
        <taxon>Propionibacteriales</taxon>
        <taxon>Nocardioidaceae</taxon>
        <taxon>Nocardioides</taxon>
    </lineage>
</organism>
<dbReference type="InterPro" id="IPR001466">
    <property type="entry name" value="Beta-lactam-related"/>
</dbReference>
<comment type="caution">
    <text evidence="2">The sequence shown here is derived from an EMBL/GenBank/DDBJ whole genome shotgun (WGS) entry which is preliminary data.</text>
</comment>
<dbReference type="Proteomes" id="UP001239215">
    <property type="component" value="Unassembled WGS sequence"/>
</dbReference>
<protein>
    <submittedName>
        <fullName evidence="2">CubicO group peptidase (Beta-lactamase class C family)</fullName>
    </submittedName>
</protein>
<sequence length="290" mass="31345">MSHAQQLLDLVVRAAEEDGFGAHAAHVLVGDETARHLWAEDVRRDVHSAAKAVCVLAAGIAHDEGVFDVDAPVARWFPGHPVGAGVETVTTRHLLGMTSGIDLPWSETLLTDWPDLALELLSRPSAGRVFQYSNASTYTAMRALGTVVGDVAAWLGPRLFEPLGIDAPPWDRCPQGWIAAGGGLHLTVDELARIGRLIRDDGRWEGTRLVSARWPRAMRTPWVEREAHPSYARYSLGAWGGPGDAWRLHGAHGQLVILRGAMVVTLTAHDHAGADRMAERVVEACRAAPG</sequence>